<dbReference type="AlphaFoldDB" id="K1PYS3"/>
<sequence length="161" mass="18399">MVNFGLQSAILTLLFTVATTYDDVVKDSLILKQYDGQPRNQERNPKHLEPLNDDDDGSSLQFCVCPRKPSGCVCEKEWSIRLSKEEIAKFPDHGLFQRTNELNGNVERGVNNKRSPYDHTTLPPEIERLDPGHVLRIIYYLSMSCGLLVHIKPTNDVPNYR</sequence>
<dbReference type="InParanoid" id="K1PYS3"/>
<evidence type="ECO:0000313" key="1">
    <source>
        <dbReference type="EMBL" id="EKC26803.1"/>
    </source>
</evidence>
<dbReference type="EMBL" id="JH818275">
    <property type="protein sequence ID" value="EKC26803.1"/>
    <property type="molecule type" value="Genomic_DNA"/>
</dbReference>
<gene>
    <name evidence="1" type="ORF">CGI_10011618</name>
</gene>
<name>K1PYS3_MAGGI</name>
<accession>K1PYS3</accession>
<dbReference type="HOGENOM" id="CLU_1653826_0_0_1"/>
<proteinExistence type="predicted"/>
<organism evidence="1">
    <name type="scientific">Magallana gigas</name>
    <name type="common">Pacific oyster</name>
    <name type="synonym">Crassostrea gigas</name>
    <dbReference type="NCBI Taxonomy" id="29159"/>
    <lineage>
        <taxon>Eukaryota</taxon>
        <taxon>Metazoa</taxon>
        <taxon>Spiralia</taxon>
        <taxon>Lophotrochozoa</taxon>
        <taxon>Mollusca</taxon>
        <taxon>Bivalvia</taxon>
        <taxon>Autobranchia</taxon>
        <taxon>Pteriomorphia</taxon>
        <taxon>Ostreida</taxon>
        <taxon>Ostreoidea</taxon>
        <taxon>Ostreidae</taxon>
        <taxon>Magallana</taxon>
    </lineage>
</organism>
<protein>
    <submittedName>
        <fullName evidence="1">Uncharacterized protein</fullName>
    </submittedName>
</protein>
<reference evidence="1" key="1">
    <citation type="journal article" date="2012" name="Nature">
        <title>The oyster genome reveals stress adaptation and complexity of shell formation.</title>
        <authorList>
            <person name="Zhang G."/>
            <person name="Fang X."/>
            <person name="Guo X."/>
            <person name="Li L."/>
            <person name="Luo R."/>
            <person name="Xu F."/>
            <person name="Yang P."/>
            <person name="Zhang L."/>
            <person name="Wang X."/>
            <person name="Qi H."/>
            <person name="Xiong Z."/>
            <person name="Que H."/>
            <person name="Xie Y."/>
            <person name="Holland P.W."/>
            <person name="Paps J."/>
            <person name="Zhu Y."/>
            <person name="Wu F."/>
            <person name="Chen Y."/>
            <person name="Wang J."/>
            <person name="Peng C."/>
            <person name="Meng J."/>
            <person name="Yang L."/>
            <person name="Liu J."/>
            <person name="Wen B."/>
            <person name="Zhang N."/>
            <person name="Huang Z."/>
            <person name="Zhu Q."/>
            <person name="Feng Y."/>
            <person name="Mount A."/>
            <person name="Hedgecock D."/>
            <person name="Xu Z."/>
            <person name="Liu Y."/>
            <person name="Domazet-Loso T."/>
            <person name="Du Y."/>
            <person name="Sun X."/>
            <person name="Zhang S."/>
            <person name="Liu B."/>
            <person name="Cheng P."/>
            <person name="Jiang X."/>
            <person name="Li J."/>
            <person name="Fan D."/>
            <person name="Wang W."/>
            <person name="Fu W."/>
            <person name="Wang T."/>
            <person name="Wang B."/>
            <person name="Zhang J."/>
            <person name="Peng Z."/>
            <person name="Li Y."/>
            <person name="Li N."/>
            <person name="Wang J."/>
            <person name="Chen M."/>
            <person name="He Y."/>
            <person name="Tan F."/>
            <person name="Song X."/>
            <person name="Zheng Q."/>
            <person name="Huang R."/>
            <person name="Yang H."/>
            <person name="Du X."/>
            <person name="Chen L."/>
            <person name="Yang M."/>
            <person name="Gaffney P.M."/>
            <person name="Wang S."/>
            <person name="Luo L."/>
            <person name="She Z."/>
            <person name="Ming Y."/>
            <person name="Huang W."/>
            <person name="Zhang S."/>
            <person name="Huang B."/>
            <person name="Zhang Y."/>
            <person name="Qu T."/>
            <person name="Ni P."/>
            <person name="Miao G."/>
            <person name="Wang J."/>
            <person name="Wang Q."/>
            <person name="Steinberg C.E."/>
            <person name="Wang H."/>
            <person name="Li N."/>
            <person name="Qian L."/>
            <person name="Zhang G."/>
            <person name="Li Y."/>
            <person name="Yang H."/>
            <person name="Liu X."/>
            <person name="Wang J."/>
            <person name="Yin Y."/>
            <person name="Wang J."/>
        </authorList>
    </citation>
    <scope>NUCLEOTIDE SEQUENCE [LARGE SCALE GENOMIC DNA]</scope>
    <source>
        <strain evidence="1">05x7-T-G4-1.051#20</strain>
    </source>
</reference>